<evidence type="ECO:0000256" key="4">
    <source>
        <dbReference type="ARBA" id="ARBA00023015"/>
    </source>
</evidence>
<evidence type="ECO:0000256" key="2">
    <source>
        <dbReference type="ARBA" id="ARBA00013932"/>
    </source>
</evidence>
<name>A0A6A5Z683_9PLEO</name>
<dbReference type="PROSITE" id="PS51134">
    <property type="entry name" value="ZF_TFIIB"/>
    <property type="match status" value="1"/>
</dbReference>
<evidence type="ECO:0000256" key="3">
    <source>
        <dbReference type="ARBA" id="ARBA00022737"/>
    </source>
</evidence>
<protein>
    <recommendedName>
        <fullName evidence="2">Transcription initiation factor IIB</fullName>
    </recommendedName>
    <alternativeName>
        <fullName evidence="6">General transcription factor TFIIB</fullName>
    </alternativeName>
</protein>
<comment type="function">
    <text evidence="7">General factor that plays a major role in the activation of eukaryotic genes transcribed by RNA polymerase II.</text>
</comment>
<dbReference type="InterPro" id="IPR013137">
    <property type="entry name" value="Znf_TFIIB"/>
</dbReference>
<keyword evidence="4" id="KW-0805">Transcription regulation</keyword>
<dbReference type="GO" id="GO:0008270">
    <property type="term" value="F:zinc ion binding"/>
    <property type="evidence" value="ECO:0007669"/>
    <property type="project" value="UniProtKB-KW"/>
</dbReference>
<dbReference type="EMBL" id="ML977325">
    <property type="protein sequence ID" value="KAF2114646.1"/>
    <property type="molecule type" value="Genomic_DNA"/>
</dbReference>
<gene>
    <name evidence="11" type="ORF">BDV96DRAFT_647341</name>
</gene>
<keyword evidence="5" id="KW-0804">Transcription</keyword>
<keyword evidence="9" id="KW-0479">Metal-binding</keyword>
<feature type="domain" description="TFIIB-type" evidence="10">
    <location>
        <begin position="34"/>
        <end position="67"/>
    </location>
</feature>
<dbReference type="GO" id="GO:0051123">
    <property type="term" value="P:RNA polymerase II preinitiation complex assembly"/>
    <property type="evidence" value="ECO:0007669"/>
    <property type="project" value="UniProtKB-ARBA"/>
</dbReference>
<evidence type="ECO:0000256" key="5">
    <source>
        <dbReference type="ARBA" id="ARBA00023163"/>
    </source>
</evidence>
<dbReference type="Pfam" id="PF08271">
    <property type="entry name" value="Zn_Ribbon_TF"/>
    <property type="match status" value="1"/>
</dbReference>
<dbReference type="Pfam" id="PF00382">
    <property type="entry name" value="TFIIB"/>
    <property type="match status" value="2"/>
</dbReference>
<keyword evidence="12" id="KW-1185">Reference proteome</keyword>
<dbReference type="InterPro" id="IPR000812">
    <property type="entry name" value="TFIIB"/>
</dbReference>
<evidence type="ECO:0000313" key="12">
    <source>
        <dbReference type="Proteomes" id="UP000799770"/>
    </source>
</evidence>
<comment type="subunit">
    <text evidence="8">Associates with TFIID-IIA (DA complex) to form TFIID-IIA-IIB (DAB-complex) which is then recognized by polymerase II.</text>
</comment>
<dbReference type="SUPFAM" id="SSF57783">
    <property type="entry name" value="Zinc beta-ribbon"/>
    <property type="match status" value="1"/>
</dbReference>
<dbReference type="GO" id="GO:0005634">
    <property type="term" value="C:nucleus"/>
    <property type="evidence" value="ECO:0007669"/>
    <property type="project" value="TreeGrafter"/>
</dbReference>
<dbReference type="SUPFAM" id="SSF47954">
    <property type="entry name" value="Cyclin-like"/>
    <property type="match status" value="2"/>
</dbReference>
<dbReference type="SMART" id="SM00385">
    <property type="entry name" value="CYCLIN"/>
    <property type="match status" value="2"/>
</dbReference>
<dbReference type="InterPro" id="IPR036915">
    <property type="entry name" value="Cyclin-like_sf"/>
</dbReference>
<dbReference type="Gene3D" id="1.10.472.10">
    <property type="entry name" value="Cyclin-like"/>
    <property type="match status" value="1"/>
</dbReference>
<organism evidence="11 12">
    <name type="scientific">Lophiotrema nucula</name>
    <dbReference type="NCBI Taxonomy" id="690887"/>
    <lineage>
        <taxon>Eukaryota</taxon>
        <taxon>Fungi</taxon>
        <taxon>Dikarya</taxon>
        <taxon>Ascomycota</taxon>
        <taxon>Pezizomycotina</taxon>
        <taxon>Dothideomycetes</taxon>
        <taxon>Pleosporomycetidae</taxon>
        <taxon>Pleosporales</taxon>
        <taxon>Lophiotremataceae</taxon>
        <taxon>Lophiotrema</taxon>
    </lineage>
</organism>
<dbReference type="PRINTS" id="PR00685">
    <property type="entry name" value="TIFACTORIIB"/>
</dbReference>
<evidence type="ECO:0000256" key="9">
    <source>
        <dbReference type="PROSITE-ProRule" id="PRU00469"/>
    </source>
</evidence>
<evidence type="ECO:0000256" key="6">
    <source>
        <dbReference type="ARBA" id="ARBA00031706"/>
    </source>
</evidence>
<sequence>MAYDPWGRQLSPGEQWEHVKAAEEEKEWQEDLNIILICPDCREDPPNLIENFSSGDTVCTSCGRVMTERIIDMRSEWRTFADDDGKQDQSRVGEAADPLLNGNQLSTEIAYDPGARHGALARALHNTNQADKTDVKLRAAYTQIQLFCDSGSIPKIASETAKLLYKQASDTGTLRGTKKEHIVAAALIIACRQHDISRSFKEITKLTGVSVKKIGVAFNILRDMVQNQEKEKQQKAGANNEAHPEAIMKKNQATDASDLIARACNRLGLGYKLSSICQEAATRVAELGIGAGRSPLSIAAAVIYMVSHLMGQKRSAREIGDVLEVSDGTVRIAYKVLYTRIDDLVAKDWLERGGDVDKLP</sequence>
<proteinExistence type="inferred from homology"/>
<keyword evidence="9" id="KW-0863">Zinc-finger</keyword>
<reference evidence="11" key="1">
    <citation type="journal article" date="2020" name="Stud. Mycol.">
        <title>101 Dothideomycetes genomes: a test case for predicting lifestyles and emergence of pathogens.</title>
        <authorList>
            <person name="Haridas S."/>
            <person name="Albert R."/>
            <person name="Binder M."/>
            <person name="Bloem J."/>
            <person name="Labutti K."/>
            <person name="Salamov A."/>
            <person name="Andreopoulos B."/>
            <person name="Baker S."/>
            <person name="Barry K."/>
            <person name="Bills G."/>
            <person name="Bluhm B."/>
            <person name="Cannon C."/>
            <person name="Castanera R."/>
            <person name="Culley D."/>
            <person name="Daum C."/>
            <person name="Ezra D."/>
            <person name="Gonzalez J."/>
            <person name="Henrissat B."/>
            <person name="Kuo A."/>
            <person name="Liang C."/>
            <person name="Lipzen A."/>
            <person name="Lutzoni F."/>
            <person name="Magnuson J."/>
            <person name="Mondo S."/>
            <person name="Nolan M."/>
            <person name="Ohm R."/>
            <person name="Pangilinan J."/>
            <person name="Park H.-J."/>
            <person name="Ramirez L."/>
            <person name="Alfaro M."/>
            <person name="Sun H."/>
            <person name="Tritt A."/>
            <person name="Yoshinaga Y."/>
            <person name="Zwiers L.-H."/>
            <person name="Turgeon B."/>
            <person name="Goodwin S."/>
            <person name="Spatafora J."/>
            <person name="Crous P."/>
            <person name="Grigoriev I."/>
        </authorList>
    </citation>
    <scope>NUCLEOTIDE SEQUENCE</scope>
    <source>
        <strain evidence="11">CBS 627.86</strain>
    </source>
</reference>
<dbReference type="FunFam" id="1.10.472.170:FF:000001">
    <property type="entry name" value="Transcription initiation factor IIB"/>
    <property type="match status" value="1"/>
</dbReference>
<dbReference type="FunFam" id="2.20.25.10:FF:000036">
    <property type="entry name" value="Transcription initiation factor IIB"/>
    <property type="match status" value="1"/>
</dbReference>
<keyword evidence="9" id="KW-0862">Zinc</keyword>
<dbReference type="GO" id="GO:0017025">
    <property type="term" value="F:TBP-class protein binding"/>
    <property type="evidence" value="ECO:0007669"/>
    <property type="project" value="InterPro"/>
</dbReference>
<dbReference type="GO" id="GO:0097550">
    <property type="term" value="C:transcription preinitiation complex"/>
    <property type="evidence" value="ECO:0007669"/>
    <property type="project" value="TreeGrafter"/>
</dbReference>
<evidence type="ECO:0000259" key="10">
    <source>
        <dbReference type="PROSITE" id="PS51134"/>
    </source>
</evidence>
<comment type="similarity">
    <text evidence="1">Belongs to the TFIIB family.</text>
</comment>
<dbReference type="InterPro" id="IPR013150">
    <property type="entry name" value="TFIIB_cyclin"/>
</dbReference>
<dbReference type="Proteomes" id="UP000799770">
    <property type="component" value="Unassembled WGS sequence"/>
</dbReference>
<evidence type="ECO:0000256" key="1">
    <source>
        <dbReference type="ARBA" id="ARBA00010857"/>
    </source>
</evidence>
<dbReference type="GO" id="GO:0016251">
    <property type="term" value="F:RNA polymerase II general transcription initiation factor activity"/>
    <property type="evidence" value="ECO:0007669"/>
    <property type="project" value="TreeGrafter"/>
</dbReference>
<dbReference type="Gene3D" id="1.10.472.170">
    <property type="match status" value="1"/>
</dbReference>
<evidence type="ECO:0000256" key="7">
    <source>
        <dbReference type="ARBA" id="ARBA00056616"/>
    </source>
</evidence>
<evidence type="ECO:0000256" key="8">
    <source>
        <dbReference type="ARBA" id="ARBA00066213"/>
    </source>
</evidence>
<keyword evidence="3" id="KW-0677">Repeat</keyword>
<dbReference type="AlphaFoldDB" id="A0A6A5Z683"/>
<dbReference type="OrthoDB" id="25790at2759"/>
<accession>A0A6A5Z683</accession>
<dbReference type="PANTHER" id="PTHR11618:SF13">
    <property type="entry name" value="TRANSCRIPTION INITIATION FACTOR IIB"/>
    <property type="match status" value="1"/>
</dbReference>
<dbReference type="InterPro" id="IPR013763">
    <property type="entry name" value="Cyclin-like_dom"/>
</dbReference>
<dbReference type="PANTHER" id="PTHR11618">
    <property type="entry name" value="TRANSCRIPTION INITIATION FACTOR IIB-RELATED"/>
    <property type="match status" value="1"/>
</dbReference>
<evidence type="ECO:0000313" key="11">
    <source>
        <dbReference type="EMBL" id="KAF2114646.1"/>
    </source>
</evidence>